<dbReference type="Proteomes" id="UP001374535">
    <property type="component" value="Chromosome 1"/>
</dbReference>
<proteinExistence type="predicted"/>
<accession>A0AAQ3PDB8</accession>
<reference evidence="1 2" key="1">
    <citation type="journal article" date="2023" name="Life. Sci Alliance">
        <title>Evolutionary insights into 3D genome organization and epigenetic landscape of Vigna mungo.</title>
        <authorList>
            <person name="Junaid A."/>
            <person name="Singh B."/>
            <person name="Bhatia S."/>
        </authorList>
    </citation>
    <scope>NUCLEOTIDE SEQUENCE [LARGE SCALE GENOMIC DNA]</scope>
    <source>
        <strain evidence="1">Urdbean</strain>
    </source>
</reference>
<sequence length="114" mass="13001">MSFLRGTLMNLKRRSGVGTMGRVGKNLARKVRIWGLGHLGLTLSEILHMGATKTVPLKGLGERKWMRRQMATLMDSPKRRKPLLLLARKKNGTTFFSHFWKKAQERFPAPTLIS</sequence>
<evidence type="ECO:0000313" key="2">
    <source>
        <dbReference type="Proteomes" id="UP001374535"/>
    </source>
</evidence>
<dbReference type="EMBL" id="CP144700">
    <property type="protein sequence ID" value="WVZ24593.1"/>
    <property type="molecule type" value="Genomic_DNA"/>
</dbReference>
<evidence type="ECO:0000313" key="1">
    <source>
        <dbReference type="EMBL" id="WVZ24593.1"/>
    </source>
</evidence>
<gene>
    <name evidence="1" type="ORF">V8G54_003137</name>
</gene>
<name>A0AAQ3PDB8_VIGMU</name>
<dbReference type="AlphaFoldDB" id="A0AAQ3PDB8"/>
<keyword evidence="2" id="KW-1185">Reference proteome</keyword>
<protein>
    <submittedName>
        <fullName evidence="1">Uncharacterized protein</fullName>
    </submittedName>
</protein>
<organism evidence="1 2">
    <name type="scientific">Vigna mungo</name>
    <name type="common">Black gram</name>
    <name type="synonym">Phaseolus mungo</name>
    <dbReference type="NCBI Taxonomy" id="3915"/>
    <lineage>
        <taxon>Eukaryota</taxon>
        <taxon>Viridiplantae</taxon>
        <taxon>Streptophyta</taxon>
        <taxon>Embryophyta</taxon>
        <taxon>Tracheophyta</taxon>
        <taxon>Spermatophyta</taxon>
        <taxon>Magnoliopsida</taxon>
        <taxon>eudicotyledons</taxon>
        <taxon>Gunneridae</taxon>
        <taxon>Pentapetalae</taxon>
        <taxon>rosids</taxon>
        <taxon>fabids</taxon>
        <taxon>Fabales</taxon>
        <taxon>Fabaceae</taxon>
        <taxon>Papilionoideae</taxon>
        <taxon>50 kb inversion clade</taxon>
        <taxon>NPAAA clade</taxon>
        <taxon>indigoferoid/millettioid clade</taxon>
        <taxon>Phaseoleae</taxon>
        <taxon>Vigna</taxon>
    </lineage>
</organism>